<protein>
    <recommendedName>
        <fullName evidence="7">VTT domain-containing protein</fullName>
    </recommendedName>
</protein>
<evidence type="ECO:0000256" key="6">
    <source>
        <dbReference type="SAM" id="Phobius"/>
    </source>
</evidence>
<evidence type="ECO:0000256" key="2">
    <source>
        <dbReference type="ARBA" id="ARBA00022475"/>
    </source>
</evidence>
<feature type="transmembrane region" description="Helical" evidence="6">
    <location>
        <begin position="165"/>
        <end position="189"/>
    </location>
</feature>
<evidence type="ECO:0000313" key="9">
    <source>
        <dbReference type="Proteomes" id="UP000194664"/>
    </source>
</evidence>
<evidence type="ECO:0000256" key="4">
    <source>
        <dbReference type="ARBA" id="ARBA00022989"/>
    </source>
</evidence>
<dbReference type="PANTHER" id="PTHR42709:SF6">
    <property type="entry name" value="UNDECAPRENYL PHOSPHATE TRANSPORTER A"/>
    <property type="match status" value="1"/>
</dbReference>
<evidence type="ECO:0000256" key="5">
    <source>
        <dbReference type="ARBA" id="ARBA00023136"/>
    </source>
</evidence>
<dbReference type="PANTHER" id="PTHR42709">
    <property type="entry name" value="ALKALINE PHOSPHATASE LIKE PROTEIN"/>
    <property type="match status" value="1"/>
</dbReference>
<sequence length="200" mass="21551">MTDWLLLQMAVWGAPLIFVVNFLSCIAVPIPASLVMMTAGAFIATGDLMFAYVWPAAFTGAVLGDQAGFMIGKHGRRRLQNVIHNDPKRSKLFHQAQDLTDRHGGIGVFLTRWALSPLGPYANFAGGAVEMHRGKFTTWGSAGEIVWVTLYLSLGFIFSDQLATVAGYAADISGLLAAGGVALVLGLWLRKRLSETKLGL</sequence>
<dbReference type="InterPro" id="IPR032816">
    <property type="entry name" value="VTT_dom"/>
</dbReference>
<feature type="domain" description="VTT" evidence="7">
    <location>
        <begin position="30"/>
        <end position="155"/>
    </location>
</feature>
<keyword evidence="5 6" id="KW-0472">Membrane</keyword>
<dbReference type="RefSeq" id="WP_086450386.1">
    <property type="nucleotide sequence ID" value="NZ_MSPP01000001.1"/>
</dbReference>
<evidence type="ECO:0000259" key="7">
    <source>
        <dbReference type="Pfam" id="PF09335"/>
    </source>
</evidence>
<dbReference type="Pfam" id="PF09335">
    <property type="entry name" value="VTT_dom"/>
    <property type="match status" value="1"/>
</dbReference>
<dbReference type="AlphaFoldDB" id="A0A251X1Y8"/>
<keyword evidence="3 6" id="KW-0812">Transmembrane</keyword>
<evidence type="ECO:0000256" key="3">
    <source>
        <dbReference type="ARBA" id="ARBA00022692"/>
    </source>
</evidence>
<reference evidence="8 9" key="1">
    <citation type="submission" date="2016-12" db="EMBL/GenBank/DDBJ databases">
        <title>The draft genome sequence of HSLHS2.</title>
        <authorList>
            <person name="Hu D."/>
            <person name="Wang L."/>
            <person name="Shao Z."/>
        </authorList>
    </citation>
    <scope>NUCLEOTIDE SEQUENCE [LARGE SCALE GENOMIC DNA]</scope>
    <source>
        <strain evidence="8">MCCC 1A06712</strain>
    </source>
</reference>
<evidence type="ECO:0000313" key="8">
    <source>
        <dbReference type="EMBL" id="OUD10740.1"/>
    </source>
</evidence>
<dbReference type="GO" id="GO:0005886">
    <property type="term" value="C:plasma membrane"/>
    <property type="evidence" value="ECO:0007669"/>
    <property type="project" value="UniProtKB-SubCell"/>
</dbReference>
<feature type="transmembrane region" description="Helical" evidence="6">
    <location>
        <begin position="12"/>
        <end position="43"/>
    </location>
</feature>
<comment type="caution">
    <text evidence="8">The sequence shown here is derived from an EMBL/GenBank/DDBJ whole genome shotgun (WGS) entry which is preliminary data.</text>
</comment>
<keyword evidence="2" id="KW-1003">Cell membrane</keyword>
<keyword evidence="9" id="KW-1185">Reference proteome</keyword>
<gene>
    <name evidence="8" type="ORF">BVC71_04445</name>
</gene>
<feature type="transmembrane region" description="Helical" evidence="6">
    <location>
        <begin position="49"/>
        <end position="71"/>
    </location>
</feature>
<dbReference type="Proteomes" id="UP000194664">
    <property type="component" value="Unassembled WGS sequence"/>
</dbReference>
<accession>A0A251X1Y8</accession>
<evidence type="ECO:0000256" key="1">
    <source>
        <dbReference type="ARBA" id="ARBA00004651"/>
    </source>
</evidence>
<name>A0A251X1Y8_9RHOB</name>
<dbReference type="InterPro" id="IPR051311">
    <property type="entry name" value="DedA_domain"/>
</dbReference>
<keyword evidence="4 6" id="KW-1133">Transmembrane helix</keyword>
<dbReference type="OrthoDB" id="9782291at2"/>
<dbReference type="EMBL" id="MSPP01000001">
    <property type="protein sequence ID" value="OUD10740.1"/>
    <property type="molecule type" value="Genomic_DNA"/>
</dbReference>
<comment type="subcellular location">
    <subcellularLocation>
        <location evidence="1">Cell membrane</location>
        <topology evidence="1">Multi-pass membrane protein</topology>
    </subcellularLocation>
</comment>
<proteinExistence type="predicted"/>
<feature type="transmembrane region" description="Helical" evidence="6">
    <location>
        <begin position="139"/>
        <end position="159"/>
    </location>
</feature>
<organism evidence="8 9">
    <name type="scientific">Marivivens niveibacter</name>
    <dbReference type="NCBI Taxonomy" id="1930667"/>
    <lineage>
        <taxon>Bacteria</taxon>
        <taxon>Pseudomonadati</taxon>
        <taxon>Pseudomonadota</taxon>
        <taxon>Alphaproteobacteria</taxon>
        <taxon>Rhodobacterales</taxon>
        <taxon>Paracoccaceae</taxon>
        <taxon>Marivivens group</taxon>
        <taxon>Marivivens</taxon>
    </lineage>
</organism>